<dbReference type="OrthoDB" id="5290530at2"/>
<dbReference type="PANTHER" id="PTHR38103:SF1">
    <property type="entry name" value="RECOMBINATION-ASSOCIATED PROTEIN RDGC"/>
    <property type="match status" value="1"/>
</dbReference>
<name>A0A1Y6CZH2_9GAMM</name>
<keyword evidence="5 6" id="KW-0233">DNA recombination</keyword>
<gene>
    <name evidence="6" type="primary">rdgC</name>
    <name evidence="7" type="ORF">SAMN02949497_1269</name>
</gene>
<dbReference type="RefSeq" id="WP_085210960.1">
    <property type="nucleotide sequence ID" value="NZ_FXAM01000001.1"/>
</dbReference>
<keyword evidence="8" id="KW-1185">Reference proteome</keyword>
<evidence type="ECO:0000256" key="5">
    <source>
        <dbReference type="ARBA" id="ARBA00023172"/>
    </source>
</evidence>
<dbReference type="AlphaFoldDB" id="A0A1Y6CZH2"/>
<dbReference type="EMBL" id="FXAM01000001">
    <property type="protein sequence ID" value="SMF93973.1"/>
    <property type="molecule type" value="Genomic_DNA"/>
</dbReference>
<evidence type="ECO:0000256" key="2">
    <source>
        <dbReference type="ARBA" id="ARBA00008657"/>
    </source>
</evidence>
<dbReference type="Pfam" id="PF04381">
    <property type="entry name" value="RdgC"/>
    <property type="match status" value="1"/>
</dbReference>
<dbReference type="GO" id="GO:0003690">
    <property type="term" value="F:double-stranded DNA binding"/>
    <property type="evidence" value="ECO:0007669"/>
    <property type="project" value="TreeGrafter"/>
</dbReference>
<dbReference type="GO" id="GO:0043590">
    <property type="term" value="C:bacterial nucleoid"/>
    <property type="evidence" value="ECO:0007669"/>
    <property type="project" value="TreeGrafter"/>
</dbReference>
<comment type="function">
    <text evidence="6">May be involved in recombination.</text>
</comment>
<proteinExistence type="inferred from homology"/>
<evidence type="ECO:0000313" key="8">
    <source>
        <dbReference type="Proteomes" id="UP000192923"/>
    </source>
</evidence>
<dbReference type="NCBIfam" id="NF001462">
    <property type="entry name" value="PRK00321.1-3"/>
    <property type="match status" value="1"/>
</dbReference>
<dbReference type="Proteomes" id="UP000192923">
    <property type="component" value="Unassembled WGS sequence"/>
</dbReference>
<evidence type="ECO:0000256" key="6">
    <source>
        <dbReference type="HAMAP-Rule" id="MF_00194"/>
    </source>
</evidence>
<organism evidence="7 8">
    <name type="scientific">Methylomagnum ishizawai</name>
    <dbReference type="NCBI Taxonomy" id="1760988"/>
    <lineage>
        <taxon>Bacteria</taxon>
        <taxon>Pseudomonadati</taxon>
        <taxon>Pseudomonadota</taxon>
        <taxon>Gammaproteobacteria</taxon>
        <taxon>Methylococcales</taxon>
        <taxon>Methylococcaceae</taxon>
        <taxon>Methylomagnum</taxon>
    </lineage>
</organism>
<dbReference type="InterPro" id="IPR007476">
    <property type="entry name" value="RdgC"/>
</dbReference>
<evidence type="ECO:0000256" key="3">
    <source>
        <dbReference type="ARBA" id="ARBA00022296"/>
    </source>
</evidence>
<dbReference type="GO" id="GO:0000018">
    <property type="term" value="P:regulation of DNA recombination"/>
    <property type="evidence" value="ECO:0007669"/>
    <property type="project" value="TreeGrafter"/>
</dbReference>
<dbReference type="GO" id="GO:0005737">
    <property type="term" value="C:cytoplasm"/>
    <property type="evidence" value="ECO:0007669"/>
    <property type="project" value="UniProtKB-UniRule"/>
</dbReference>
<dbReference type="PANTHER" id="PTHR38103">
    <property type="entry name" value="RECOMBINATION-ASSOCIATED PROTEIN RDGC"/>
    <property type="match status" value="1"/>
</dbReference>
<sequence length="306" mass="34194">MFFKNLLLFLFTEPFPLDATDLDGRIRQRRFQGCGSLEPASLGWVPPTGKSDAASLVHAANGFLMICLRREEKILPAGVVNEVLADRIEEIESRRGTPVRRKEKDALRDEVMQDLLPRAFVHSKRTYAYIDPKGGWLVVDSASAKKADELTSLLRQCLGSLPVVPFATKYMPSTIMTHWLAEDGPPAGVVLDTDAELRSPEEDGGTVRCRKHDLGAPEIQNHLEAGKEVIKLALTYRDRIGFVLDEALTIKRLRFLDLVQEKAEEVDTDDAEERFDADFAVMTLELAEFLPALAGMFGGVNVERRK</sequence>
<dbReference type="NCBIfam" id="NF001464">
    <property type="entry name" value="PRK00321.1-5"/>
    <property type="match status" value="1"/>
</dbReference>
<dbReference type="HAMAP" id="MF_00194">
    <property type="entry name" value="RdgC"/>
    <property type="match status" value="1"/>
</dbReference>
<evidence type="ECO:0000313" key="7">
    <source>
        <dbReference type="EMBL" id="SMF93973.1"/>
    </source>
</evidence>
<evidence type="ECO:0000256" key="4">
    <source>
        <dbReference type="ARBA" id="ARBA00022490"/>
    </source>
</evidence>
<keyword evidence="4 6" id="KW-0963">Cytoplasm</keyword>
<accession>A0A1Y6CZH2</accession>
<evidence type="ECO:0000256" key="1">
    <source>
        <dbReference type="ARBA" id="ARBA00004453"/>
    </source>
</evidence>
<comment type="subcellular location">
    <subcellularLocation>
        <location evidence="1 6">Cytoplasm</location>
        <location evidence="1 6">Nucleoid</location>
    </subcellularLocation>
</comment>
<reference evidence="7 8" key="1">
    <citation type="submission" date="2016-12" db="EMBL/GenBank/DDBJ databases">
        <authorList>
            <person name="Song W.-J."/>
            <person name="Kurnit D.M."/>
        </authorList>
    </citation>
    <scope>NUCLEOTIDE SEQUENCE [LARGE SCALE GENOMIC DNA]</scope>
    <source>
        <strain evidence="7 8">175</strain>
    </source>
</reference>
<protein>
    <recommendedName>
        <fullName evidence="3 6">Recombination-associated protein RdgC</fullName>
    </recommendedName>
</protein>
<comment type="similarity">
    <text evidence="2 6">Belongs to the RdgC family.</text>
</comment>
<dbReference type="STRING" id="1760988.SAMN02949497_1269"/>
<dbReference type="GO" id="GO:0006310">
    <property type="term" value="P:DNA recombination"/>
    <property type="evidence" value="ECO:0007669"/>
    <property type="project" value="UniProtKB-UniRule"/>
</dbReference>